<evidence type="ECO:0000313" key="7">
    <source>
        <dbReference type="EMBL" id="GES34809.1"/>
    </source>
</evidence>
<evidence type="ECO:0000256" key="5">
    <source>
        <dbReference type="ARBA" id="ARBA00023098"/>
    </source>
</evidence>
<name>A0A059MRY9_9NOCA</name>
<dbReference type="GO" id="GO:0008610">
    <property type="term" value="P:lipid biosynthetic process"/>
    <property type="evidence" value="ECO:0007669"/>
    <property type="project" value="InterPro"/>
</dbReference>
<dbReference type="GeneID" id="83622461"/>
<accession>A0A059MRY9</accession>
<dbReference type="PANTHER" id="PTHR43667:SF1">
    <property type="entry name" value="CYCLOPROPANE-FATTY-ACYL-PHOSPHOLIPID SYNTHASE"/>
    <property type="match status" value="1"/>
</dbReference>
<dbReference type="Proteomes" id="UP001163947">
    <property type="component" value="Chromosome"/>
</dbReference>
<proteinExistence type="inferred from homology"/>
<dbReference type="Gene3D" id="3.40.50.150">
    <property type="entry name" value="Vaccinia Virus protein VP39"/>
    <property type="match status" value="1"/>
</dbReference>
<dbReference type="PIRSF" id="PIRSF003085">
    <property type="entry name" value="CMAS"/>
    <property type="match status" value="1"/>
</dbReference>
<evidence type="ECO:0000256" key="3">
    <source>
        <dbReference type="ARBA" id="ARBA00022679"/>
    </source>
</evidence>
<keyword evidence="3 7" id="KW-0808">Transferase</keyword>
<protein>
    <submittedName>
        <fullName evidence="8">Cyclopropane mycolic acid synthase family methyltransferase</fullName>
    </submittedName>
    <submittedName>
        <fullName evidence="7">Cyclopropane-fatty-acyl-phospholipid synthase</fullName>
        <ecNumber evidence="7">2.1.1.79</ecNumber>
    </submittedName>
</protein>
<feature type="binding site" evidence="6">
    <location>
        <begin position="72"/>
        <end position="80"/>
    </location>
    <ligand>
        <name>S-adenosyl-L-methionine</name>
        <dbReference type="ChEBI" id="CHEBI:59789"/>
    </ligand>
</feature>
<dbReference type="Proteomes" id="UP000325466">
    <property type="component" value="Unassembled WGS sequence"/>
</dbReference>
<keyword evidence="9" id="KW-1185">Reference proteome</keyword>
<comment type="similarity">
    <text evidence="1">Belongs to the CFA/CMAS family.</text>
</comment>
<evidence type="ECO:0000256" key="1">
    <source>
        <dbReference type="ARBA" id="ARBA00010815"/>
    </source>
</evidence>
<sequence>MPPSPQSALTPFYRQVQSHYDLSDEFFTLFLDPSMTYSCAYFERDDMTLEQAQAAKVDLSLGKCDLHPGMTLLDVGCGWGSTMLRAATHYDVNTIGLTLSRNQYEHVRDLAAGLPGPRTVDVRLQGWEEFDGRVDRIVSIGAFEHFRSERYDRFFTKCHDMLPPDGRMLLHTIVGHRLATLRERGIPVTRENALFHIFIKREIFPGGQLPQPETVVDGAERAGFRVERIQALAPHYVRTLEHWAAALSARRDEAVALSSEEMYERFMKYLNGSAEHFRTGHIDVMQFTLVK</sequence>
<dbReference type="EC" id="2.1.1.79" evidence="7"/>
<accession>N1M5H0</accession>
<dbReference type="InterPro" id="IPR050723">
    <property type="entry name" value="CFA/CMAS"/>
</dbReference>
<gene>
    <name evidence="8" type="ORF">OCS65_18545</name>
    <name evidence="7" type="ORF">RAJCM14343_0050</name>
</gene>
<keyword evidence="5" id="KW-0443">Lipid metabolism</keyword>
<accession>A0A0F6VIM4</accession>
<dbReference type="Pfam" id="PF02353">
    <property type="entry name" value="CMAS"/>
    <property type="match status" value="1"/>
</dbReference>
<reference evidence="7 9" key="1">
    <citation type="journal article" date="2018" name="Biodegradation">
        <title>1,4-Dioxane degradation characteristics of Rhodococcus aetherivorans JCM 14343.</title>
        <authorList>
            <person name="Inoue D."/>
            <person name="Tsunoda T."/>
            <person name="Yamamoto N."/>
            <person name="Ike M."/>
            <person name="Sei K."/>
        </authorList>
    </citation>
    <scope>NUCLEOTIDE SEQUENCE [LARGE SCALE GENOMIC DNA]</scope>
    <source>
        <strain evidence="7 9">JCM 14343</strain>
    </source>
</reference>
<dbReference type="InterPro" id="IPR003333">
    <property type="entry name" value="CMAS"/>
</dbReference>
<dbReference type="EMBL" id="BLAH01000004">
    <property type="protein sequence ID" value="GES34809.1"/>
    <property type="molecule type" value="Genomic_DNA"/>
</dbReference>
<dbReference type="EMBL" id="CP106982">
    <property type="protein sequence ID" value="UYF92477.1"/>
    <property type="molecule type" value="Genomic_DNA"/>
</dbReference>
<reference evidence="8" key="3">
    <citation type="submission" date="2022-09" db="EMBL/GenBank/DDBJ databases">
        <title>The genome sequence of Rhodococcus aetherivorans N1.</title>
        <authorList>
            <person name="Jiang W."/>
        </authorList>
    </citation>
    <scope>NUCLEOTIDE SEQUENCE</scope>
    <source>
        <strain evidence="8">N1</strain>
    </source>
</reference>
<feature type="binding site" evidence="6">
    <location>
        <begin position="127"/>
        <end position="128"/>
    </location>
    <ligand>
        <name>S-adenosyl-L-methionine</name>
        <dbReference type="ChEBI" id="CHEBI:59789"/>
    </ligand>
</feature>
<evidence type="ECO:0000313" key="9">
    <source>
        <dbReference type="Proteomes" id="UP000325466"/>
    </source>
</evidence>
<evidence type="ECO:0000256" key="4">
    <source>
        <dbReference type="ARBA" id="ARBA00022691"/>
    </source>
</evidence>
<dbReference type="KEGG" id="rav:AAT18_10450"/>
<dbReference type="InterPro" id="IPR047672">
    <property type="entry name" value="CMAS_actinobact"/>
</dbReference>
<dbReference type="CDD" id="cd02440">
    <property type="entry name" value="AdoMet_MTases"/>
    <property type="match status" value="1"/>
</dbReference>
<dbReference type="RefSeq" id="WP_006937561.1">
    <property type="nucleotide sequence ID" value="NZ_BAAAYP010000015.1"/>
</dbReference>
<dbReference type="GO" id="GO:0008825">
    <property type="term" value="F:cyclopropane-fatty-acyl-phospholipid synthase activity"/>
    <property type="evidence" value="ECO:0007669"/>
    <property type="project" value="UniProtKB-EC"/>
</dbReference>
<dbReference type="GO" id="GO:0032259">
    <property type="term" value="P:methylation"/>
    <property type="evidence" value="ECO:0007669"/>
    <property type="project" value="UniProtKB-KW"/>
</dbReference>
<evidence type="ECO:0000313" key="8">
    <source>
        <dbReference type="EMBL" id="UYF92477.1"/>
    </source>
</evidence>
<feature type="binding site" evidence="6">
    <location>
        <begin position="37"/>
        <end position="38"/>
    </location>
    <ligand>
        <name>S-adenosyl-L-methionine</name>
        <dbReference type="ChEBI" id="CHEBI:59789"/>
    </ligand>
</feature>
<feature type="binding site" evidence="6">
    <location>
        <begin position="98"/>
        <end position="103"/>
    </location>
    <ligand>
        <name>S-adenosyl-L-methionine</name>
        <dbReference type="ChEBI" id="CHEBI:59789"/>
    </ligand>
</feature>
<keyword evidence="2 8" id="KW-0489">Methyltransferase</keyword>
<organism evidence="8 10">
    <name type="scientific">Rhodococcus aetherivorans</name>
    <dbReference type="NCBI Taxonomy" id="191292"/>
    <lineage>
        <taxon>Bacteria</taxon>
        <taxon>Bacillati</taxon>
        <taxon>Actinomycetota</taxon>
        <taxon>Actinomycetes</taxon>
        <taxon>Mycobacteriales</taxon>
        <taxon>Nocardiaceae</taxon>
        <taxon>Rhodococcus</taxon>
    </lineage>
</organism>
<dbReference type="SUPFAM" id="SSF53335">
    <property type="entry name" value="S-adenosyl-L-methionine-dependent methyltransferases"/>
    <property type="match status" value="1"/>
</dbReference>
<dbReference type="NCBIfam" id="NF040660">
    <property type="entry name" value="mycolic_MTase"/>
    <property type="match status" value="1"/>
</dbReference>
<reference evidence="7" key="2">
    <citation type="submission" date="2019-10" db="EMBL/GenBank/DDBJ databases">
        <title>Draft genome sequence of Rhodococcus aetherivorans JCM 14343.</title>
        <authorList>
            <person name="Inoue D."/>
            <person name="Nakazawa M."/>
            <person name="Yamamoto N."/>
            <person name="Sei K."/>
            <person name="Ike M."/>
        </authorList>
    </citation>
    <scope>NUCLEOTIDE SEQUENCE</scope>
    <source>
        <strain evidence="7">JCM 14343</strain>
    </source>
</reference>
<keyword evidence="4" id="KW-0949">S-adenosyl-L-methionine</keyword>
<dbReference type="InterPro" id="IPR029063">
    <property type="entry name" value="SAM-dependent_MTases_sf"/>
</dbReference>
<dbReference type="AlphaFoldDB" id="A0A059MRY9"/>
<dbReference type="PANTHER" id="PTHR43667">
    <property type="entry name" value="CYCLOPROPANE-FATTY-ACYL-PHOSPHOLIPID SYNTHASE"/>
    <property type="match status" value="1"/>
</dbReference>
<dbReference type="FunFam" id="3.40.50.150:FF:000115">
    <property type="entry name" value="Cyclopropane mycolic acid synthase 1"/>
    <property type="match status" value="1"/>
</dbReference>
<evidence type="ECO:0000256" key="2">
    <source>
        <dbReference type="ARBA" id="ARBA00022603"/>
    </source>
</evidence>
<evidence type="ECO:0000256" key="6">
    <source>
        <dbReference type="PIRSR" id="PIRSR003085-2"/>
    </source>
</evidence>
<evidence type="ECO:0000313" key="10">
    <source>
        <dbReference type="Proteomes" id="UP001163947"/>
    </source>
</evidence>